<dbReference type="CDD" id="cd06578">
    <property type="entry name" value="HemD"/>
    <property type="match status" value="1"/>
</dbReference>
<dbReference type="KEGG" id="talb:FTW19_05130"/>
<dbReference type="InterPro" id="IPR036388">
    <property type="entry name" value="WH-like_DNA-bd_sf"/>
</dbReference>
<evidence type="ECO:0000313" key="8">
    <source>
        <dbReference type="Proteomes" id="UP000321820"/>
    </source>
</evidence>
<accession>A0A5B9E8J6</accession>
<dbReference type="InterPro" id="IPR029016">
    <property type="entry name" value="GAF-like_dom_sf"/>
</dbReference>
<dbReference type="Gene3D" id="1.10.10.10">
    <property type="entry name" value="Winged helix-like DNA-binding domain superfamily/Winged helix DNA-binding domain"/>
    <property type="match status" value="1"/>
</dbReference>
<dbReference type="InterPro" id="IPR011006">
    <property type="entry name" value="CheY-like_superfamily"/>
</dbReference>
<dbReference type="PANTHER" id="PTHR40082:SF1">
    <property type="entry name" value="BLR5956 PROTEIN"/>
    <property type="match status" value="1"/>
</dbReference>
<name>A0A5B9E8J6_9BACT</name>
<dbReference type="InterPro" id="IPR005561">
    <property type="entry name" value="ANTAR"/>
</dbReference>
<dbReference type="AlphaFoldDB" id="A0A5B9E8J6"/>
<dbReference type="PANTHER" id="PTHR40082">
    <property type="entry name" value="BLR5956 PROTEIN"/>
    <property type="match status" value="1"/>
</dbReference>
<dbReference type="GO" id="GO:0004852">
    <property type="term" value="F:uroporphyrinogen-III synthase activity"/>
    <property type="evidence" value="ECO:0007669"/>
    <property type="project" value="InterPro"/>
</dbReference>
<dbReference type="InterPro" id="IPR003018">
    <property type="entry name" value="GAF"/>
</dbReference>
<dbReference type="Pfam" id="PF03861">
    <property type="entry name" value="ANTAR"/>
    <property type="match status" value="1"/>
</dbReference>
<evidence type="ECO:0000256" key="1">
    <source>
        <dbReference type="ARBA" id="ARBA00022679"/>
    </source>
</evidence>
<evidence type="ECO:0000256" key="5">
    <source>
        <dbReference type="SAM" id="MobiDB-lite"/>
    </source>
</evidence>
<dbReference type="InterPro" id="IPR036108">
    <property type="entry name" value="4pyrrol_syn_uPrphyn_synt_sf"/>
</dbReference>
<evidence type="ECO:0000256" key="3">
    <source>
        <dbReference type="ARBA" id="ARBA00023015"/>
    </source>
</evidence>
<dbReference type="SUPFAM" id="SSF69618">
    <property type="entry name" value="HemD-like"/>
    <property type="match status" value="1"/>
</dbReference>
<dbReference type="InterPro" id="IPR039793">
    <property type="entry name" value="UROS/Hem4"/>
</dbReference>
<gene>
    <name evidence="7" type="ORF">FTW19_05130</name>
</gene>
<dbReference type="Gene3D" id="3.40.50.10090">
    <property type="match status" value="2"/>
</dbReference>
<keyword evidence="2" id="KW-0418">Kinase</keyword>
<evidence type="ECO:0000313" key="7">
    <source>
        <dbReference type="EMBL" id="QEE27445.1"/>
    </source>
</evidence>
<keyword evidence="1" id="KW-0808">Transferase</keyword>
<reference evidence="7 8" key="1">
    <citation type="submission" date="2019-08" db="EMBL/GenBank/DDBJ databases">
        <title>Complete genome sequence of Terriglobus albidus strain ORNL.</title>
        <authorList>
            <person name="Podar M."/>
        </authorList>
    </citation>
    <scope>NUCLEOTIDE SEQUENCE [LARGE SCALE GENOMIC DNA]</scope>
    <source>
        <strain evidence="7 8">ORNL</strain>
    </source>
</reference>
<dbReference type="InterPro" id="IPR003754">
    <property type="entry name" value="4pyrrol_synth_uPrphyn_synth"/>
</dbReference>
<dbReference type="SMART" id="SM01012">
    <property type="entry name" value="ANTAR"/>
    <property type="match status" value="1"/>
</dbReference>
<dbReference type="PROSITE" id="PS50921">
    <property type="entry name" value="ANTAR"/>
    <property type="match status" value="1"/>
</dbReference>
<dbReference type="Pfam" id="PF01590">
    <property type="entry name" value="GAF"/>
    <property type="match status" value="1"/>
</dbReference>
<feature type="domain" description="ANTAR" evidence="6">
    <location>
        <begin position="479"/>
        <end position="540"/>
    </location>
</feature>
<organism evidence="7 8">
    <name type="scientific">Terriglobus albidus</name>
    <dbReference type="NCBI Taxonomy" id="1592106"/>
    <lineage>
        <taxon>Bacteria</taxon>
        <taxon>Pseudomonadati</taxon>
        <taxon>Acidobacteriota</taxon>
        <taxon>Terriglobia</taxon>
        <taxon>Terriglobales</taxon>
        <taxon>Acidobacteriaceae</taxon>
        <taxon>Terriglobus</taxon>
    </lineage>
</organism>
<keyword evidence="4" id="KW-0804">Transcription</keyword>
<keyword evidence="3" id="KW-0805">Transcription regulation</keyword>
<dbReference type="GO" id="GO:0003723">
    <property type="term" value="F:RNA binding"/>
    <property type="evidence" value="ECO:0007669"/>
    <property type="project" value="InterPro"/>
</dbReference>
<dbReference type="SUPFAM" id="SSF52172">
    <property type="entry name" value="CheY-like"/>
    <property type="match status" value="1"/>
</dbReference>
<dbReference type="OrthoDB" id="9775656at2"/>
<evidence type="ECO:0000256" key="2">
    <source>
        <dbReference type="ARBA" id="ARBA00022777"/>
    </source>
</evidence>
<dbReference type="EMBL" id="CP042806">
    <property type="protein sequence ID" value="QEE27445.1"/>
    <property type="molecule type" value="Genomic_DNA"/>
</dbReference>
<dbReference type="Proteomes" id="UP000321820">
    <property type="component" value="Chromosome"/>
</dbReference>
<dbReference type="SMART" id="SM00065">
    <property type="entry name" value="GAF"/>
    <property type="match status" value="1"/>
</dbReference>
<keyword evidence="8" id="KW-1185">Reference proteome</keyword>
<dbReference type="Gene3D" id="3.30.450.40">
    <property type="match status" value="1"/>
</dbReference>
<evidence type="ECO:0000259" key="6">
    <source>
        <dbReference type="PROSITE" id="PS50921"/>
    </source>
</evidence>
<sequence>MPHASFEGLRVLSLETRREREVEKLIRTYNGDPLVVPSMREIPLSSNTDCVEFGHRLLAGEIDLIVFMTGVGVAKMMEVLSASFDREKILQQLCKRQIVARGVKPVAALRELQIPVAVTTAEPSTWREVLAQMDKKYGDTLARYDIAVQEYGATNPELIAELVHRCASVTKVPVYQWGLPLDIAPLQGAIREIIDGSIDVVLFMTAVQVIHLFHVASDMGVADEMRRALESIAIISVGPTTTEEILHYGLKPDFEPSRPRMGFMVNEAAQYARKVLAEKRSSDSFSGAKPEDEAATVASKPPAWPVQQVAPSTSTMAGFRDGLAPLDILQQVSSSLTSTDPLHVVLSRIVACVCAMVPCDSCFIYTLEEDKLVLRASRNPHAAEIDQLKVSVGQGVTGWVAEHREPVSIPERASEDPRFSAFRNLPEDTFEAMLCIPVLCAGRVVGVLNLQHKQPYFHTDLERRLLATIGVLVGAEIERARLETENLQLADRLESRKVIDRAKGILQRDLKISEDEAYRMMQKESRQRRKSMREVADAILLSESMRLGSKTAENR</sequence>
<dbReference type="SUPFAM" id="SSF55781">
    <property type="entry name" value="GAF domain-like"/>
    <property type="match status" value="1"/>
</dbReference>
<dbReference type="GO" id="GO:0016301">
    <property type="term" value="F:kinase activity"/>
    <property type="evidence" value="ECO:0007669"/>
    <property type="project" value="UniProtKB-KW"/>
</dbReference>
<evidence type="ECO:0000256" key="4">
    <source>
        <dbReference type="ARBA" id="ARBA00023163"/>
    </source>
</evidence>
<proteinExistence type="predicted"/>
<protein>
    <submittedName>
        <fullName evidence="7">ANTAR domain-containing protein</fullName>
    </submittedName>
</protein>
<feature type="region of interest" description="Disordered" evidence="5">
    <location>
        <begin position="282"/>
        <end position="302"/>
    </location>
</feature>
<dbReference type="GO" id="GO:0006780">
    <property type="term" value="P:uroporphyrinogen III biosynthetic process"/>
    <property type="evidence" value="ECO:0007669"/>
    <property type="project" value="InterPro"/>
</dbReference>
<dbReference type="Pfam" id="PF02602">
    <property type="entry name" value="HEM4"/>
    <property type="match status" value="1"/>
</dbReference>